<dbReference type="PROSITE" id="PS50927">
    <property type="entry name" value="BULB_LECTIN"/>
    <property type="match status" value="1"/>
</dbReference>
<name>A0ABS6QR29_9PSED</name>
<gene>
    <name evidence="2" type="ORF">KVG88_15135</name>
</gene>
<dbReference type="Proteomes" id="UP001049200">
    <property type="component" value="Unassembled WGS sequence"/>
</dbReference>
<reference evidence="2" key="1">
    <citation type="submission" date="2021-06" db="EMBL/GenBank/DDBJ databases">
        <title>Updating the genus Pseudomonas: Description of 43 new species and partition of the Pseudomonas putida group.</title>
        <authorList>
            <person name="Girard L."/>
            <person name="Lood C."/>
            <person name="Vandamme P."/>
            <person name="Rokni-Zadeh H."/>
            <person name="Van Noort V."/>
            <person name="Hofte M."/>
            <person name="Lavigne R."/>
            <person name="De Mot R."/>
        </authorList>
    </citation>
    <scope>NUCLEOTIDE SEQUENCE</scope>
    <source>
        <strain evidence="2">SWRI74</strain>
    </source>
</reference>
<evidence type="ECO:0000259" key="1">
    <source>
        <dbReference type="PROSITE" id="PS50927"/>
    </source>
</evidence>
<sequence>MAIRYTPFQASGSPVLPPNQTMTPGQYLMSPNGRFRLVLKVDGNLVITDNGAVIWIADGNQIYSRTLYPKKMREPVMFVISNNGFLYDPSRRRLWIADSTHSIDKSLWYNACMVMQDDGNLVIYDQRTGNLCWARFGFVPGRIPKSKQRWVKVLPDGKQIHEWKFSLGPL</sequence>
<comment type="caution">
    <text evidence="2">The sequence shown here is derived from an EMBL/GenBank/DDBJ whole genome shotgun (WGS) entry which is preliminary data.</text>
</comment>
<dbReference type="EMBL" id="JAHSTU010000004">
    <property type="protein sequence ID" value="MBV4521392.1"/>
    <property type="molecule type" value="Genomic_DNA"/>
</dbReference>
<feature type="domain" description="Bulb-type lectin" evidence="1">
    <location>
        <begin position="13"/>
        <end position="136"/>
    </location>
</feature>
<accession>A0ABS6QR29</accession>
<dbReference type="InterPro" id="IPR001480">
    <property type="entry name" value="Bulb-type_lectin_dom"/>
</dbReference>
<dbReference type="RefSeq" id="WP_217871930.1">
    <property type="nucleotide sequence ID" value="NZ_JAHSTU010000004.1"/>
</dbReference>
<evidence type="ECO:0000313" key="2">
    <source>
        <dbReference type="EMBL" id="MBV4521392.1"/>
    </source>
</evidence>
<organism evidence="2 3">
    <name type="scientific">Pseudomonas azerbaijanoccidentalis</name>
    <dbReference type="NCBI Taxonomy" id="2842347"/>
    <lineage>
        <taxon>Bacteria</taxon>
        <taxon>Pseudomonadati</taxon>
        <taxon>Pseudomonadota</taxon>
        <taxon>Gammaproteobacteria</taxon>
        <taxon>Pseudomonadales</taxon>
        <taxon>Pseudomonadaceae</taxon>
        <taxon>Pseudomonas</taxon>
    </lineage>
</organism>
<proteinExistence type="predicted"/>
<protein>
    <recommendedName>
        <fullName evidence="1">Bulb-type lectin domain-containing protein</fullName>
    </recommendedName>
</protein>
<evidence type="ECO:0000313" key="3">
    <source>
        <dbReference type="Proteomes" id="UP001049200"/>
    </source>
</evidence>
<keyword evidence="3" id="KW-1185">Reference proteome</keyword>